<feature type="domain" description="SH3" evidence="3">
    <location>
        <begin position="5"/>
        <end position="68"/>
    </location>
</feature>
<evidence type="ECO:0000313" key="4">
    <source>
        <dbReference type="EMBL" id="KAH3677755.1"/>
    </source>
</evidence>
<dbReference type="InterPro" id="IPR036028">
    <property type="entry name" value="SH3-like_dom_sf"/>
</dbReference>
<dbReference type="PANTHER" id="PTHR46333:SF2">
    <property type="entry name" value="CYTOKINESIS PROTEIN 3"/>
    <property type="match status" value="1"/>
</dbReference>
<dbReference type="Gene3D" id="2.30.30.40">
    <property type="entry name" value="SH3 Domains"/>
    <property type="match status" value="1"/>
</dbReference>
<reference evidence="4" key="2">
    <citation type="submission" date="2021-01" db="EMBL/GenBank/DDBJ databases">
        <authorList>
            <person name="Schikora-Tamarit M.A."/>
        </authorList>
    </citation>
    <scope>NUCLEOTIDE SEQUENCE</scope>
    <source>
        <strain evidence="4">NCAIM Y.01608</strain>
    </source>
</reference>
<proteinExistence type="predicted"/>
<protein>
    <recommendedName>
        <fullName evidence="3">SH3 domain-containing protein</fullName>
    </recommendedName>
</protein>
<dbReference type="SUPFAM" id="SSF54001">
    <property type="entry name" value="Cysteine proteinases"/>
    <property type="match status" value="1"/>
</dbReference>
<dbReference type="Pfam" id="PF24584">
    <property type="entry name" value="Ig_CYK3_C"/>
    <property type="match status" value="1"/>
</dbReference>
<gene>
    <name evidence="4" type="ORF">OGATHE_000409</name>
</gene>
<dbReference type="InterPro" id="IPR001452">
    <property type="entry name" value="SH3_domain"/>
</dbReference>
<dbReference type="PANTHER" id="PTHR46333">
    <property type="entry name" value="CYTOKINESIS PROTEIN 3"/>
    <property type="match status" value="1"/>
</dbReference>
<dbReference type="GO" id="GO:0110085">
    <property type="term" value="C:mitotic actomyosin contractile ring"/>
    <property type="evidence" value="ECO:0007669"/>
    <property type="project" value="TreeGrafter"/>
</dbReference>
<sequence length="710" mass="81005">MTLPPPPFKAKAIWSWGGNNKEKDLGFIEGDIIEVSKTSSDGQWCYGVSLRSKLAGRFPTKFIQVLQIKESGSRKSLLELKESSSSKSLRLTPSASSSSLKLGSSVSVPTDVTNYDEIPPPPPKHQYSTYNKLFTSSYTQRILDSSTLSTDTERSSYFGHSDFSATSAGSLTRHKEAKLQASMSESDRKDLVSSMLEKGPNAEHPKFFRRFLGQKPVEPSLDDQIFSTSLNRLEDLTLKETDADDNLARTRTLTGRDRANRKSRVVQEEPDLILQPQKAISSLNVDEKLSYSSPSIIDEIDLDHVDESVAELPDDRFVGPREIVKNRIIPRFPSPLEQLKAIYVYLTTRFEIIEKQEKLSAKVSPSEALFSEIIHRKRCTSHQLTWMFYIMASHLDFEMEIILGKFKKPLQLLDSNLVLNHTWISVLVEGEYRFIDVALGNHTNPINDELNLIEPLSLQKNSDFYFLTKPLDLLYTHVPMHADQQHVVPPLDPLVQMALPPLYSGFLHHKLSLYKFNHALFRLTDLELIEFDLEVPKKIDIRAIVRSYDNDAQGEALVQIYMKKDRRLAKIKTAMPPRCSLGFICVYARSTTHPGADFSMVLSLPCSHKGKYKPIEWVKKNDNNVHLDFDLYIKQPQTFNLIRNLPYKFQVLSTNSTINCNLISPSGNFHLLQYQDDAFELTKRLDEPGLWRLVVLNNDCWHVYAEWSCS</sequence>
<dbReference type="GO" id="GO:0140278">
    <property type="term" value="P:mitotic division septum assembly"/>
    <property type="evidence" value="ECO:0007669"/>
    <property type="project" value="TreeGrafter"/>
</dbReference>
<dbReference type="AlphaFoldDB" id="A0A9P8PUA4"/>
<keyword evidence="5" id="KW-1185">Reference proteome</keyword>
<accession>A0A9P8PUA4</accession>
<organism evidence="4 5">
    <name type="scientific">Ogataea polymorpha</name>
    <dbReference type="NCBI Taxonomy" id="460523"/>
    <lineage>
        <taxon>Eukaryota</taxon>
        <taxon>Fungi</taxon>
        <taxon>Dikarya</taxon>
        <taxon>Ascomycota</taxon>
        <taxon>Saccharomycotina</taxon>
        <taxon>Pichiomycetes</taxon>
        <taxon>Pichiales</taxon>
        <taxon>Pichiaceae</taxon>
        <taxon>Ogataea</taxon>
    </lineage>
</organism>
<dbReference type="SUPFAM" id="SSF50044">
    <property type="entry name" value="SH3-domain"/>
    <property type="match status" value="1"/>
</dbReference>
<evidence type="ECO:0000259" key="3">
    <source>
        <dbReference type="PROSITE" id="PS50002"/>
    </source>
</evidence>
<evidence type="ECO:0000313" key="5">
    <source>
        <dbReference type="Proteomes" id="UP000788993"/>
    </source>
</evidence>
<comment type="caution">
    <text evidence="4">The sequence shown here is derived from an EMBL/GenBank/DDBJ whole genome shotgun (WGS) entry which is preliminary data.</text>
</comment>
<dbReference type="InterPro" id="IPR052557">
    <property type="entry name" value="CAP/Cytokinesis_protein"/>
</dbReference>
<dbReference type="Pfam" id="PF07653">
    <property type="entry name" value="SH3_2"/>
    <property type="match status" value="1"/>
</dbReference>
<evidence type="ECO:0000256" key="1">
    <source>
        <dbReference type="ARBA" id="ARBA00022443"/>
    </source>
</evidence>
<dbReference type="PROSITE" id="PS50002">
    <property type="entry name" value="SH3"/>
    <property type="match status" value="1"/>
</dbReference>
<dbReference type="SMART" id="SM00326">
    <property type="entry name" value="SH3"/>
    <property type="match status" value="1"/>
</dbReference>
<dbReference type="InterPro" id="IPR038765">
    <property type="entry name" value="Papain-like_cys_pep_sf"/>
</dbReference>
<reference evidence="4" key="1">
    <citation type="journal article" date="2021" name="Open Biol.">
        <title>Shared evolutionary footprints suggest mitochondrial oxidative damage underlies multiple complex I losses in fungi.</title>
        <authorList>
            <person name="Schikora-Tamarit M.A."/>
            <person name="Marcet-Houben M."/>
            <person name="Nosek J."/>
            <person name="Gabaldon T."/>
        </authorList>
    </citation>
    <scope>NUCLEOTIDE SEQUENCE</scope>
    <source>
        <strain evidence="4">NCAIM Y.01608</strain>
    </source>
</reference>
<dbReference type="Proteomes" id="UP000788993">
    <property type="component" value="Unassembled WGS sequence"/>
</dbReference>
<dbReference type="InterPro" id="IPR056409">
    <property type="entry name" value="Ig_CYK3_C"/>
</dbReference>
<keyword evidence="1 2" id="KW-0728">SH3 domain</keyword>
<name>A0A9P8PUA4_9ASCO</name>
<evidence type="ECO:0000256" key="2">
    <source>
        <dbReference type="PROSITE-ProRule" id="PRU00192"/>
    </source>
</evidence>
<dbReference type="EMBL" id="JAEUBD010000095">
    <property type="protein sequence ID" value="KAH3677755.1"/>
    <property type="molecule type" value="Genomic_DNA"/>
</dbReference>